<dbReference type="Proteomes" id="UP000244855">
    <property type="component" value="Unassembled WGS sequence"/>
</dbReference>
<keyword evidence="3" id="KW-1185">Reference proteome</keyword>
<evidence type="ECO:0000256" key="1">
    <source>
        <dbReference type="SAM" id="MobiDB-lite"/>
    </source>
</evidence>
<feature type="region of interest" description="Disordered" evidence="1">
    <location>
        <begin position="87"/>
        <end position="113"/>
    </location>
</feature>
<dbReference type="AlphaFoldDB" id="A0A2V1DR33"/>
<dbReference type="EMBL" id="KZ805373">
    <property type="protein sequence ID" value="PVI00479.1"/>
    <property type="molecule type" value="Genomic_DNA"/>
</dbReference>
<evidence type="ECO:0000313" key="2">
    <source>
        <dbReference type="EMBL" id="PVI00479.1"/>
    </source>
</evidence>
<reference evidence="2 3" key="1">
    <citation type="journal article" date="2018" name="Sci. Rep.">
        <title>Comparative genomics provides insights into the lifestyle and reveals functional heterogeneity of dark septate endophytic fungi.</title>
        <authorList>
            <person name="Knapp D.G."/>
            <person name="Nemeth J.B."/>
            <person name="Barry K."/>
            <person name="Hainaut M."/>
            <person name="Henrissat B."/>
            <person name="Johnson J."/>
            <person name="Kuo A."/>
            <person name="Lim J.H.P."/>
            <person name="Lipzen A."/>
            <person name="Nolan M."/>
            <person name="Ohm R.A."/>
            <person name="Tamas L."/>
            <person name="Grigoriev I.V."/>
            <person name="Spatafora J.W."/>
            <person name="Nagy L.G."/>
            <person name="Kovacs G.M."/>
        </authorList>
    </citation>
    <scope>NUCLEOTIDE SEQUENCE [LARGE SCALE GENOMIC DNA]</scope>
    <source>
        <strain evidence="2 3">DSE2036</strain>
    </source>
</reference>
<evidence type="ECO:0000313" key="3">
    <source>
        <dbReference type="Proteomes" id="UP000244855"/>
    </source>
</evidence>
<gene>
    <name evidence="2" type="ORF">DM02DRAFT_671999</name>
</gene>
<name>A0A2V1DR33_9PLEO</name>
<accession>A0A2V1DR33</accession>
<organism evidence="2 3">
    <name type="scientific">Periconia macrospinosa</name>
    <dbReference type="NCBI Taxonomy" id="97972"/>
    <lineage>
        <taxon>Eukaryota</taxon>
        <taxon>Fungi</taxon>
        <taxon>Dikarya</taxon>
        <taxon>Ascomycota</taxon>
        <taxon>Pezizomycotina</taxon>
        <taxon>Dothideomycetes</taxon>
        <taxon>Pleosporomycetidae</taxon>
        <taxon>Pleosporales</taxon>
        <taxon>Massarineae</taxon>
        <taxon>Periconiaceae</taxon>
        <taxon>Periconia</taxon>
    </lineage>
</organism>
<sequence length="184" mass="20638">MSKSKARERFHDNKRIVDNLYKTAGPQLFRLWLQQLDTTTPPNYPNHAAKYNPIRAGPSSRQQIAGYEIAQTYSQFYSQTYALQARSDTKTQTQSSTTMPATPKAKSRAPESENETPLFVWRCNNQACKCKNETVGDLGGKVVWTEGSFWDRAPTWVGAKCGHCGLEADKSCSLVQIKLLDVGE</sequence>
<proteinExistence type="predicted"/>
<protein>
    <submittedName>
        <fullName evidence="2">Uncharacterized protein</fullName>
    </submittedName>
</protein>